<keyword evidence="7" id="KW-1185">Reference proteome</keyword>
<dbReference type="RefSeq" id="WP_346757585.1">
    <property type="nucleotide sequence ID" value="NZ_JAUJEB010000001.1"/>
</dbReference>
<keyword evidence="4" id="KW-0812">Transmembrane</keyword>
<evidence type="ECO:0000256" key="3">
    <source>
        <dbReference type="ARBA" id="ARBA00022679"/>
    </source>
</evidence>
<protein>
    <submittedName>
        <fullName evidence="6">Glycosyltransferase</fullName>
        <ecNumber evidence="6">2.4.-.-</ecNumber>
    </submittedName>
</protein>
<comment type="caution">
    <text evidence="6">The sequence shown here is derived from an EMBL/GenBank/DDBJ whole genome shotgun (WGS) entry which is preliminary data.</text>
</comment>
<name>A0ABT8L3H2_9BACT</name>
<accession>A0ABT8L3H2</accession>
<keyword evidence="4" id="KW-1133">Transmembrane helix</keyword>
<gene>
    <name evidence="6" type="ORF">QQ020_09395</name>
</gene>
<feature type="transmembrane region" description="Helical" evidence="4">
    <location>
        <begin position="305"/>
        <end position="323"/>
    </location>
</feature>
<keyword evidence="2 6" id="KW-0328">Glycosyltransferase</keyword>
<comment type="similarity">
    <text evidence="1">Belongs to the glycosyltransferase 2 family.</text>
</comment>
<organism evidence="6 7">
    <name type="scientific">Agaribacillus aureus</name>
    <dbReference type="NCBI Taxonomy" id="3051825"/>
    <lineage>
        <taxon>Bacteria</taxon>
        <taxon>Pseudomonadati</taxon>
        <taxon>Bacteroidota</taxon>
        <taxon>Cytophagia</taxon>
        <taxon>Cytophagales</taxon>
        <taxon>Splendidivirgaceae</taxon>
        <taxon>Agaribacillus</taxon>
    </lineage>
</organism>
<evidence type="ECO:0000256" key="4">
    <source>
        <dbReference type="SAM" id="Phobius"/>
    </source>
</evidence>
<dbReference type="Gene3D" id="3.90.550.10">
    <property type="entry name" value="Spore Coat Polysaccharide Biosynthesis Protein SpsA, Chain A"/>
    <property type="match status" value="1"/>
</dbReference>
<sequence length="366" mass="41519">MIWVFYVAVVLALIILATDLTLIISWRWNFKSHHFDRGTYPQVSILVAARNEEKNIESCLRGLLSVDYPKEKIEILVGNDDSTDNTLVIARALAEEDNRIKVFDIKTVLGQARGKANVLAHLANQARGEFYFISDADTRVQRGWIKNLLYAVHQNVGMISGVTAVAGKSLWARLQNMEWLNALGMLKVVTDFNVPVTGIGNNMMITREAYEKVGGYENIPFSIVEDFQLTRAMLAEGFKVINLIDVQVLATTKAVSELKGIFNQRKRWMHGALKIPVILKLILIAQALVLPAGLALFFYDFTLAISFLLLKISLRTTFTFFIYKKVKQKINFDAVLLYDLYVSLLSVMTLLYFVIPVKVDWKGRKY</sequence>
<dbReference type="PANTHER" id="PTHR43630">
    <property type="entry name" value="POLY-BETA-1,6-N-ACETYL-D-GLUCOSAMINE SYNTHASE"/>
    <property type="match status" value="1"/>
</dbReference>
<reference evidence="6" key="1">
    <citation type="submission" date="2023-06" db="EMBL/GenBank/DDBJ databases">
        <title>Genomic of Agaribacillus aureum.</title>
        <authorList>
            <person name="Wang G."/>
        </authorList>
    </citation>
    <scope>NUCLEOTIDE SEQUENCE</scope>
    <source>
        <strain evidence="6">BMA12</strain>
    </source>
</reference>
<dbReference type="InterPro" id="IPR001173">
    <property type="entry name" value="Glyco_trans_2-like"/>
</dbReference>
<evidence type="ECO:0000256" key="1">
    <source>
        <dbReference type="ARBA" id="ARBA00006739"/>
    </source>
</evidence>
<dbReference type="SUPFAM" id="SSF53448">
    <property type="entry name" value="Nucleotide-diphospho-sugar transferases"/>
    <property type="match status" value="1"/>
</dbReference>
<feature type="domain" description="Glycosyltransferase 2-like" evidence="5">
    <location>
        <begin position="44"/>
        <end position="213"/>
    </location>
</feature>
<evidence type="ECO:0000313" key="6">
    <source>
        <dbReference type="EMBL" id="MDN5212263.1"/>
    </source>
</evidence>
<dbReference type="EC" id="2.4.-.-" evidence="6"/>
<dbReference type="EMBL" id="JAUJEB010000001">
    <property type="protein sequence ID" value="MDN5212263.1"/>
    <property type="molecule type" value="Genomic_DNA"/>
</dbReference>
<proteinExistence type="inferred from homology"/>
<keyword evidence="4" id="KW-0472">Membrane</keyword>
<evidence type="ECO:0000256" key="2">
    <source>
        <dbReference type="ARBA" id="ARBA00022676"/>
    </source>
</evidence>
<feature type="transmembrane region" description="Helical" evidence="4">
    <location>
        <begin position="277"/>
        <end position="299"/>
    </location>
</feature>
<keyword evidence="3 6" id="KW-0808">Transferase</keyword>
<dbReference type="Pfam" id="PF00535">
    <property type="entry name" value="Glycos_transf_2"/>
    <property type="match status" value="1"/>
</dbReference>
<feature type="transmembrane region" description="Helical" evidence="4">
    <location>
        <begin position="335"/>
        <end position="355"/>
    </location>
</feature>
<evidence type="ECO:0000313" key="7">
    <source>
        <dbReference type="Proteomes" id="UP001172083"/>
    </source>
</evidence>
<dbReference type="Proteomes" id="UP001172083">
    <property type="component" value="Unassembled WGS sequence"/>
</dbReference>
<feature type="transmembrane region" description="Helical" evidence="4">
    <location>
        <begin position="6"/>
        <end position="28"/>
    </location>
</feature>
<dbReference type="GO" id="GO:0016757">
    <property type="term" value="F:glycosyltransferase activity"/>
    <property type="evidence" value="ECO:0007669"/>
    <property type="project" value="UniProtKB-KW"/>
</dbReference>
<dbReference type="PANTHER" id="PTHR43630:SF1">
    <property type="entry name" value="POLY-BETA-1,6-N-ACETYL-D-GLUCOSAMINE SYNTHASE"/>
    <property type="match status" value="1"/>
</dbReference>
<dbReference type="InterPro" id="IPR029044">
    <property type="entry name" value="Nucleotide-diphossugar_trans"/>
</dbReference>
<evidence type="ECO:0000259" key="5">
    <source>
        <dbReference type="Pfam" id="PF00535"/>
    </source>
</evidence>